<evidence type="ECO:0000313" key="5">
    <source>
        <dbReference type="Proteomes" id="UP000283077"/>
    </source>
</evidence>
<keyword evidence="5" id="KW-1185">Reference proteome</keyword>
<name>A0A437QSQ2_9GAMM</name>
<dbReference type="Gene3D" id="3.30.1330.200">
    <property type="match status" value="1"/>
</dbReference>
<evidence type="ECO:0000256" key="1">
    <source>
        <dbReference type="ARBA" id="ARBA00022500"/>
    </source>
</evidence>
<dbReference type="GO" id="GO:0006935">
    <property type="term" value="P:chemotaxis"/>
    <property type="evidence" value="ECO:0007669"/>
    <property type="project" value="UniProtKB-UniRule"/>
</dbReference>
<accession>A0A437QSQ2</accession>
<dbReference type="PANTHER" id="PTHR35147:SF3">
    <property type="entry name" value="CHEMORECEPTOR GLUTAMINE DEAMIDASE CHED 1-RELATED"/>
    <property type="match status" value="1"/>
</dbReference>
<dbReference type="CDD" id="cd16352">
    <property type="entry name" value="CheD"/>
    <property type="match status" value="1"/>
</dbReference>
<sequence>MRGSWPLFFGLTFLCRNPMVRPVAPPHVIDMFLQPGEWLIADRDCRIRTLLGSCVSFTCWHAGEKIGGMTHFLLPAASAAATELAPGRYADSGLSAMLNDLEKLGLKKNQLQVKIFGGACMFSGKIAQTRQIGQQNIAAARQLIVHHGLNCVAEHVGGFQHRNLIFEVWSGQVWLKQVKNG</sequence>
<dbReference type="EMBL" id="SACS01000009">
    <property type="protein sequence ID" value="RVU37536.1"/>
    <property type="molecule type" value="Genomic_DNA"/>
</dbReference>
<comment type="caution">
    <text evidence="4">The sequence shown here is derived from an EMBL/GenBank/DDBJ whole genome shotgun (WGS) entry which is preliminary data.</text>
</comment>
<keyword evidence="2 3" id="KW-0378">Hydrolase</keyword>
<dbReference type="Proteomes" id="UP000283077">
    <property type="component" value="Unassembled WGS sequence"/>
</dbReference>
<keyword evidence="1 3" id="KW-0145">Chemotaxis</keyword>
<dbReference type="AlphaFoldDB" id="A0A437QSQ2"/>
<dbReference type="InterPro" id="IPR005659">
    <property type="entry name" value="Chemorcpt_Glu_NH3ase_CheD"/>
</dbReference>
<comment type="catalytic activity">
    <reaction evidence="3">
        <text>L-glutaminyl-[protein] + H2O = L-glutamyl-[protein] + NH4(+)</text>
        <dbReference type="Rhea" id="RHEA:16441"/>
        <dbReference type="Rhea" id="RHEA-COMP:10207"/>
        <dbReference type="Rhea" id="RHEA-COMP:10208"/>
        <dbReference type="ChEBI" id="CHEBI:15377"/>
        <dbReference type="ChEBI" id="CHEBI:28938"/>
        <dbReference type="ChEBI" id="CHEBI:29973"/>
        <dbReference type="ChEBI" id="CHEBI:30011"/>
        <dbReference type="EC" id="3.5.1.44"/>
    </reaction>
</comment>
<proteinExistence type="inferred from homology"/>
<reference evidence="4 5" key="1">
    <citation type="submission" date="2019-01" db="EMBL/GenBank/DDBJ databases">
        <authorList>
            <person name="Chen W.-M."/>
        </authorList>
    </citation>
    <scope>NUCLEOTIDE SEQUENCE [LARGE SCALE GENOMIC DNA]</scope>
    <source>
        <strain evidence="4 5">KYPC3</strain>
    </source>
</reference>
<dbReference type="InterPro" id="IPR011324">
    <property type="entry name" value="Cytotoxic_necrot_fac-like_cat"/>
</dbReference>
<dbReference type="InterPro" id="IPR038592">
    <property type="entry name" value="CheD-like_sf"/>
</dbReference>
<dbReference type="HAMAP" id="MF_01440">
    <property type="entry name" value="CheD"/>
    <property type="match status" value="1"/>
</dbReference>
<dbReference type="Pfam" id="PF03975">
    <property type="entry name" value="CheD"/>
    <property type="match status" value="1"/>
</dbReference>
<evidence type="ECO:0000313" key="4">
    <source>
        <dbReference type="EMBL" id="RVU37536.1"/>
    </source>
</evidence>
<evidence type="ECO:0000256" key="3">
    <source>
        <dbReference type="HAMAP-Rule" id="MF_01440"/>
    </source>
</evidence>
<dbReference type="SUPFAM" id="SSF64438">
    <property type="entry name" value="CNF1/YfiH-like putative cysteine hydrolases"/>
    <property type="match status" value="1"/>
</dbReference>
<evidence type="ECO:0000256" key="2">
    <source>
        <dbReference type="ARBA" id="ARBA00022801"/>
    </source>
</evidence>
<comment type="similarity">
    <text evidence="3">Belongs to the CheD family.</text>
</comment>
<dbReference type="EC" id="3.5.1.44" evidence="3"/>
<protein>
    <recommendedName>
        <fullName evidence="3">Probable chemoreceptor glutamine deamidase CheD</fullName>
        <ecNumber evidence="3">3.5.1.44</ecNumber>
    </recommendedName>
</protein>
<dbReference type="PANTHER" id="PTHR35147">
    <property type="entry name" value="CHEMORECEPTOR GLUTAMINE DEAMIDASE CHED-RELATED"/>
    <property type="match status" value="1"/>
</dbReference>
<organism evidence="4 5">
    <name type="scientific">Rheinheimera riviphila</name>
    <dbReference type="NCBI Taxonomy" id="1834037"/>
    <lineage>
        <taxon>Bacteria</taxon>
        <taxon>Pseudomonadati</taxon>
        <taxon>Pseudomonadota</taxon>
        <taxon>Gammaproteobacteria</taxon>
        <taxon>Chromatiales</taxon>
        <taxon>Chromatiaceae</taxon>
        <taxon>Rheinheimera</taxon>
    </lineage>
</organism>
<comment type="function">
    <text evidence="3">Probably deamidates glutamine residues to glutamate on methyl-accepting chemotaxis receptors (MCPs), playing an important role in chemotaxis.</text>
</comment>
<gene>
    <name evidence="3" type="primary">cheD</name>
    <name evidence="4" type="ORF">EOE67_10145</name>
</gene>
<dbReference type="OrthoDB" id="9807202at2"/>
<dbReference type="GO" id="GO:0050568">
    <property type="term" value="F:protein-glutamine glutaminase activity"/>
    <property type="evidence" value="ECO:0007669"/>
    <property type="project" value="UniProtKB-UniRule"/>
</dbReference>